<reference evidence="7 8" key="1">
    <citation type="submission" date="2019-07" db="EMBL/GenBank/DDBJ databases">
        <title>Cryptosporangium phraense sp. nov., isolated from plant litter.</title>
        <authorList>
            <person name="Suriyachadkun C."/>
        </authorList>
    </citation>
    <scope>NUCLEOTIDE SEQUENCE [LARGE SCALE GENOMIC DNA]</scope>
    <source>
        <strain evidence="7 8">A-T 5661</strain>
    </source>
</reference>
<dbReference type="InterPro" id="IPR013595">
    <property type="entry name" value="Pept_S33_TAP-like_C"/>
</dbReference>
<dbReference type="Proteomes" id="UP000317982">
    <property type="component" value="Unassembled WGS sequence"/>
</dbReference>
<dbReference type="SUPFAM" id="SSF53474">
    <property type="entry name" value="alpha/beta-Hydrolases"/>
    <property type="match status" value="1"/>
</dbReference>
<dbReference type="EMBL" id="VIRS01000036">
    <property type="protein sequence ID" value="TQS40672.1"/>
    <property type="molecule type" value="Genomic_DNA"/>
</dbReference>
<evidence type="ECO:0000259" key="5">
    <source>
        <dbReference type="Pfam" id="PF00561"/>
    </source>
</evidence>
<evidence type="ECO:0000259" key="6">
    <source>
        <dbReference type="Pfam" id="PF08386"/>
    </source>
</evidence>
<keyword evidence="8" id="KW-1185">Reference proteome</keyword>
<dbReference type="Pfam" id="PF00561">
    <property type="entry name" value="Abhydrolase_1"/>
    <property type="match status" value="1"/>
</dbReference>
<sequence>MKRLFWSMTAVAAVLAAGSLSVVAQASDAPGIAWGKCPAPPVGVTVDPTQQCGTVTVPLDYRHPDGKTISIAVSKVPATNPAKRRGVLLMNPGGPGGEGLNLPSTFPASPSVAAVYDRIGFDPRGVGHSNPVSCGFTAAEMTPPYPYPAPDGSIAANVAFAKSAAARCAARSGGVLPFLTTANTARDLDRIRAALGEKTISYVGTSYGTYLGAVYATLFSARLDRALLDSSIDPAKVYYGNFRLESTGFAARFPDAASYAAARDASLHLGATPEAVTASWVALTKKLDRKPVTVAGAPVALSGNVLRGLTTMLLTSDQALPLLVGAWQAAASLAAGSATDADVQALQQLFALADPASAVSPGVPADNTLSAAYAVACDDVRWPSDVRVYARNVAADRAAHPLSAGALSNIWPCAFWPTAPVEPPVRVTASGPRNILMLHHERDPLAALEAGRGMHRALGRRSVLVTVDGGGHGVYGVPGSCATAAADAFLLSGTLPARDTRCA</sequence>
<accession>A0A545AH73</accession>
<dbReference type="InterPro" id="IPR000073">
    <property type="entry name" value="AB_hydrolase_1"/>
</dbReference>
<dbReference type="InParanoid" id="A0A545AH73"/>
<name>A0A545AH73_9ACTN</name>
<protein>
    <submittedName>
        <fullName evidence="7">Alpha/beta hydrolase</fullName>
    </submittedName>
</protein>
<gene>
    <name evidence="7" type="ORF">FL583_33660</name>
</gene>
<dbReference type="PANTHER" id="PTHR43248:SF29">
    <property type="entry name" value="TRIPEPTIDYL AMINOPEPTIDASE"/>
    <property type="match status" value="1"/>
</dbReference>
<feature type="domain" description="Peptidase S33 tripeptidyl aminopeptidase-like C-terminal" evidence="6">
    <location>
        <begin position="409"/>
        <end position="502"/>
    </location>
</feature>
<evidence type="ECO:0000256" key="3">
    <source>
        <dbReference type="ARBA" id="ARBA00022801"/>
    </source>
</evidence>
<comment type="similarity">
    <text evidence="1">Belongs to the peptidase S33 family.</text>
</comment>
<evidence type="ECO:0000256" key="4">
    <source>
        <dbReference type="SAM" id="SignalP"/>
    </source>
</evidence>
<dbReference type="Gene3D" id="3.40.50.1820">
    <property type="entry name" value="alpha/beta hydrolase"/>
    <property type="match status" value="2"/>
</dbReference>
<evidence type="ECO:0000256" key="1">
    <source>
        <dbReference type="ARBA" id="ARBA00010088"/>
    </source>
</evidence>
<feature type="chain" id="PRO_5022221668" evidence="4">
    <location>
        <begin position="27"/>
        <end position="503"/>
    </location>
</feature>
<dbReference type="AlphaFoldDB" id="A0A545AH73"/>
<keyword evidence="2 4" id="KW-0732">Signal</keyword>
<evidence type="ECO:0000313" key="8">
    <source>
        <dbReference type="Proteomes" id="UP000317982"/>
    </source>
</evidence>
<dbReference type="Pfam" id="PF08386">
    <property type="entry name" value="Abhydrolase_4"/>
    <property type="match status" value="1"/>
</dbReference>
<dbReference type="InterPro" id="IPR051601">
    <property type="entry name" value="Serine_prot/Carboxylest_S33"/>
</dbReference>
<comment type="caution">
    <text evidence="7">The sequence shown here is derived from an EMBL/GenBank/DDBJ whole genome shotgun (WGS) entry which is preliminary data.</text>
</comment>
<dbReference type="RefSeq" id="WP_142708933.1">
    <property type="nucleotide sequence ID" value="NZ_VIRS01000036.1"/>
</dbReference>
<feature type="domain" description="AB hydrolase-1" evidence="5">
    <location>
        <begin position="87"/>
        <end position="270"/>
    </location>
</feature>
<feature type="signal peptide" evidence="4">
    <location>
        <begin position="1"/>
        <end position="26"/>
    </location>
</feature>
<evidence type="ECO:0000313" key="7">
    <source>
        <dbReference type="EMBL" id="TQS40672.1"/>
    </source>
</evidence>
<organism evidence="7 8">
    <name type="scientific">Cryptosporangium phraense</name>
    <dbReference type="NCBI Taxonomy" id="2593070"/>
    <lineage>
        <taxon>Bacteria</taxon>
        <taxon>Bacillati</taxon>
        <taxon>Actinomycetota</taxon>
        <taxon>Actinomycetes</taxon>
        <taxon>Cryptosporangiales</taxon>
        <taxon>Cryptosporangiaceae</taxon>
        <taxon>Cryptosporangium</taxon>
    </lineage>
</organism>
<dbReference type="GO" id="GO:0016787">
    <property type="term" value="F:hydrolase activity"/>
    <property type="evidence" value="ECO:0007669"/>
    <property type="project" value="UniProtKB-KW"/>
</dbReference>
<proteinExistence type="inferred from homology"/>
<dbReference type="PANTHER" id="PTHR43248">
    <property type="entry name" value="2-SUCCINYL-6-HYDROXY-2,4-CYCLOHEXADIENE-1-CARBOXYLATE SYNTHASE"/>
    <property type="match status" value="1"/>
</dbReference>
<keyword evidence="3 7" id="KW-0378">Hydrolase</keyword>
<evidence type="ECO:0000256" key="2">
    <source>
        <dbReference type="ARBA" id="ARBA00022729"/>
    </source>
</evidence>
<dbReference type="InterPro" id="IPR029058">
    <property type="entry name" value="AB_hydrolase_fold"/>
</dbReference>
<dbReference type="OrthoDB" id="4447445at2"/>